<feature type="domain" description="Helix-turn-helix" evidence="2">
    <location>
        <begin position="42"/>
        <end position="88"/>
    </location>
</feature>
<comment type="caution">
    <text evidence="3">The sequence shown here is derived from an EMBL/GenBank/DDBJ whole genome shotgun (WGS) entry which is preliminary data.</text>
</comment>
<dbReference type="Proteomes" id="UP000623301">
    <property type="component" value="Unassembled WGS sequence"/>
</dbReference>
<evidence type="ECO:0000256" key="1">
    <source>
        <dbReference type="SAM" id="Coils"/>
    </source>
</evidence>
<dbReference type="Gene3D" id="1.10.1660.10">
    <property type="match status" value="1"/>
</dbReference>
<dbReference type="InterPro" id="IPR041657">
    <property type="entry name" value="HTH_17"/>
</dbReference>
<sequence length="96" mass="11412">MQKLQFIQTTPQQLSELINEGVKNQLAQLKKELQHQENIDELLTRQEACKFLQINSSTLWHWTNKGKIKAYGIANRRYYKRSELLEALKPLKKQMK</sequence>
<dbReference type="EMBL" id="JAEHFJ010000003">
    <property type="protein sequence ID" value="MBJ2174179.1"/>
    <property type="molecule type" value="Genomic_DNA"/>
</dbReference>
<accession>A0ABS0WQC6</accession>
<gene>
    <name evidence="3" type="ORF">JBL43_08015</name>
</gene>
<reference evidence="3 4" key="1">
    <citation type="submission" date="2020-12" db="EMBL/GenBank/DDBJ databases">
        <title>Aureibaculum luteum sp. nov. and Aureibaculum flavum sp. nov., novel members of the family Flavobacteriaceae isolated from Antarctic intertidal sediments.</title>
        <authorList>
            <person name="He X."/>
            <person name="Zhang X."/>
        </authorList>
    </citation>
    <scope>NUCLEOTIDE SEQUENCE [LARGE SCALE GENOMIC DNA]</scope>
    <source>
        <strain evidence="3 4">A20</strain>
    </source>
</reference>
<keyword evidence="1" id="KW-0175">Coiled coil</keyword>
<evidence type="ECO:0000313" key="3">
    <source>
        <dbReference type="EMBL" id="MBJ2174179.1"/>
    </source>
</evidence>
<name>A0ABS0WQC6_9FLAO</name>
<organism evidence="3 4">
    <name type="scientific">Aureibaculum flavum</name>
    <dbReference type="NCBI Taxonomy" id="2795986"/>
    <lineage>
        <taxon>Bacteria</taxon>
        <taxon>Pseudomonadati</taxon>
        <taxon>Bacteroidota</taxon>
        <taxon>Flavobacteriia</taxon>
        <taxon>Flavobacteriales</taxon>
        <taxon>Flavobacteriaceae</taxon>
        <taxon>Aureibaculum</taxon>
    </lineage>
</organism>
<dbReference type="SUPFAM" id="SSF46955">
    <property type="entry name" value="Putative DNA-binding domain"/>
    <property type="match status" value="1"/>
</dbReference>
<keyword evidence="4" id="KW-1185">Reference proteome</keyword>
<evidence type="ECO:0000313" key="4">
    <source>
        <dbReference type="Proteomes" id="UP000623301"/>
    </source>
</evidence>
<evidence type="ECO:0000259" key="2">
    <source>
        <dbReference type="Pfam" id="PF12728"/>
    </source>
</evidence>
<dbReference type="RefSeq" id="WP_198840928.1">
    <property type="nucleotide sequence ID" value="NZ_JAEHFJ010000003.1"/>
</dbReference>
<feature type="coiled-coil region" evidence="1">
    <location>
        <begin position="19"/>
        <end position="46"/>
    </location>
</feature>
<protein>
    <submittedName>
        <fullName evidence="3">Helix-turn-helix domain-containing protein</fullName>
    </submittedName>
</protein>
<dbReference type="Pfam" id="PF12728">
    <property type="entry name" value="HTH_17"/>
    <property type="match status" value="1"/>
</dbReference>
<proteinExistence type="predicted"/>
<dbReference type="InterPro" id="IPR009061">
    <property type="entry name" value="DNA-bd_dom_put_sf"/>
</dbReference>